<dbReference type="SMART" id="SM00899">
    <property type="entry name" value="FeoA"/>
    <property type="match status" value="1"/>
</dbReference>
<accession>A0A6S6SWR6</accession>
<proteinExistence type="predicted"/>
<evidence type="ECO:0000256" key="1">
    <source>
        <dbReference type="ARBA" id="ARBA00023004"/>
    </source>
</evidence>
<name>A0A6S6SWR6_9BACT</name>
<dbReference type="InterPro" id="IPR008988">
    <property type="entry name" value="Transcriptional_repressor_C"/>
</dbReference>
<dbReference type="InterPro" id="IPR007167">
    <property type="entry name" value="Fe-transptr_FeoA-like"/>
</dbReference>
<dbReference type="Gene3D" id="2.30.30.90">
    <property type="match status" value="1"/>
</dbReference>
<keyword evidence="1" id="KW-0408">Iron</keyword>
<feature type="domain" description="Ferrous iron transporter FeoA-like" evidence="2">
    <location>
        <begin position="1"/>
        <end position="73"/>
    </location>
</feature>
<protein>
    <recommendedName>
        <fullName evidence="2">Ferrous iron transporter FeoA-like domain-containing protein</fullName>
    </recommendedName>
</protein>
<evidence type="ECO:0000313" key="3">
    <source>
        <dbReference type="EMBL" id="CAA6815080.1"/>
    </source>
</evidence>
<reference evidence="3" key="1">
    <citation type="submission" date="2020-01" db="EMBL/GenBank/DDBJ databases">
        <authorList>
            <person name="Meier V. D."/>
            <person name="Meier V D."/>
        </authorList>
    </citation>
    <scope>NUCLEOTIDE SEQUENCE</scope>
    <source>
        <strain evidence="3">HLG_WM_MAG_12</strain>
    </source>
</reference>
<dbReference type="EMBL" id="CACVAW010000064">
    <property type="protein sequence ID" value="CAA6815080.1"/>
    <property type="molecule type" value="Genomic_DNA"/>
</dbReference>
<dbReference type="AlphaFoldDB" id="A0A6S6SWR6"/>
<dbReference type="SUPFAM" id="SSF50037">
    <property type="entry name" value="C-terminal domain of transcriptional repressors"/>
    <property type="match status" value="1"/>
</dbReference>
<dbReference type="InterPro" id="IPR038157">
    <property type="entry name" value="FeoA_core_dom"/>
</dbReference>
<dbReference type="Pfam" id="PF04023">
    <property type="entry name" value="FeoA"/>
    <property type="match status" value="1"/>
</dbReference>
<dbReference type="GO" id="GO:0046914">
    <property type="term" value="F:transition metal ion binding"/>
    <property type="evidence" value="ECO:0007669"/>
    <property type="project" value="InterPro"/>
</dbReference>
<sequence>MLLSDLKQKQSAIITKINSDEETEDRLYSLGLVEGIQILIDKYSMAKQTIIISLQSQTLAIGLGEAKQIEVEITK</sequence>
<gene>
    <name evidence="3" type="ORF">HELGO_WM25318</name>
</gene>
<organism evidence="3">
    <name type="scientific">uncultured Campylobacterales bacterium</name>
    <dbReference type="NCBI Taxonomy" id="352960"/>
    <lineage>
        <taxon>Bacteria</taxon>
        <taxon>Pseudomonadati</taxon>
        <taxon>Campylobacterota</taxon>
        <taxon>Epsilonproteobacteria</taxon>
        <taxon>Campylobacterales</taxon>
        <taxon>environmental samples</taxon>
    </lineage>
</organism>
<evidence type="ECO:0000259" key="2">
    <source>
        <dbReference type="SMART" id="SM00899"/>
    </source>
</evidence>